<dbReference type="Gene3D" id="3.40.50.300">
    <property type="entry name" value="P-loop containing nucleotide triphosphate hydrolases"/>
    <property type="match status" value="1"/>
</dbReference>
<evidence type="ECO:0000259" key="9">
    <source>
        <dbReference type="PROSITE" id="PS50828"/>
    </source>
</evidence>
<dbReference type="Gene3D" id="3.30.1370.110">
    <property type="match status" value="1"/>
</dbReference>
<reference evidence="11" key="1">
    <citation type="journal article" date="2024" name="J Bioinform Genom">
        <title>Complete genome sequence of the type strain bacterium Sphaerochaeta associata GLS2t (VKM B-2742)t.</title>
        <authorList>
            <person name="Troshina O.Y."/>
            <person name="Tepeeva A.N."/>
            <person name="Arzamasceva V.O."/>
            <person name="Whitman W.B."/>
            <person name="Varghese N."/>
            <person name="Shapiro N."/>
            <person name="Woyke T."/>
            <person name="Kripides N.C."/>
            <person name="Vasilenko O.V."/>
        </authorList>
    </citation>
    <scope>NUCLEOTIDE SEQUENCE [LARGE SCALE GENOMIC DNA]</scope>
    <source>
        <strain evidence="11">GLS2T</strain>
    </source>
</reference>
<feature type="domain" description="Smr" evidence="9">
    <location>
        <begin position="708"/>
        <end position="782"/>
    </location>
</feature>
<keyword evidence="8" id="KW-0175">Coiled coil</keyword>
<keyword evidence="6 7" id="KW-0238">DNA-binding</keyword>
<dbReference type="Pfam" id="PF00488">
    <property type="entry name" value="MutS_V"/>
    <property type="match status" value="1"/>
</dbReference>
<dbReference type="InterPro" id="IPR036063">
    <property type="entry name" value="Smr_dom_sf"/>
</dbReference>
<dbReference type="EMBL" id="CP094929">
    <property type="protein sequence ID" value="UOM52714.1"/>
    <property type="molecule type" value="Genomic_DNA"/>
</dbReference>
<dbReference type="PROSITE" id="PS50828">
    <property type="entry name" value="SMR"/>
    <property type="match status" value="1"/>
</dbReference>
<dbReference type="Proteomes" id="UP000829708">
    <property type="component" value="Chromosome"/>
</dbReference>
<comment type="subunit">
    <text evidence="7">Homodimer. Binds to stalled ribosomes, contacting rRNA.</text>
</comment>
<comment type="similarity">
    <text evidence="7">Belongs to the DNA mismatch repair MutS family. MutS2 subfamily.</text>
</comment>
<evidence type="ECO:0000256" key="1">
    <source>
        <dbReference type="ARBA" id="ARBA00022730"/>
    </source>
</evidence>
<evidence type="ECO:0000256" key="2">
    <source>
        <dbReference type="ARBA" id="ARBA00022741"/>
    </source>
</evidence>
<dbReference type="InterPro" id="IPR005747">
    <property type="entry name" value="MutS2"/>
</dbReference>
<evidence type="ECO:0000256" key="7">
    <source>
        <dbReference type="HAMAP-Rule" id="MF_00092"/>
    </source>
</evidence>
<comment type="function">
    <text evidence="7">Acts as a ribosome collision sensor, splitting the ribosome into its 2 subunits. Detects stalled/collided 70S ribosomes which it binds and splits by an ATP-hydrolysis driven conformational change. Acts upstream of the ribosome quality control system (RQC), a ribosome-associated complex that mediates the extraction of incompletely synthesized nascent chains from stalled ribosomes and their subsequent degradation. Probably generates substrates for RQC.</text>
</comment>
<dbReference type="HAMAP" id="MF_00092">
    <property type="entry name" value="MutS2"/>
    <property type="match status" value="1"/>
</dbReference>
<dbReference type="SMART" id="SM00463">
    <property type="entry name" value="SMR"/>
    <property type="match status" value="1"/>
</dbReference>
<dbReference type="Pfam" id="PF01713">
    <property type="entry name" value="Smr"/>
    <property type="match status" value="1"/>
</dbReference>
<keyword evidence="11" id="KW-1185">Reference proteome</keyword>
<dbReference type="InterPro" id="IPR027417">
    <property type="entry name" value="P-loop_NTPase"/>
</dbReference>
<name>A0ABY4DEN8_9SPIR</name>
<dbReference type="RefSeq" id="WP_244775267.1">
    <property type="nucleotide sequence ID" value="NZ_CP094929.1"/>
</dbReference>
<evidence type="ECO:0000313" key="11">
    <source>
        <dbReference type="Proteomes" id="UP000829708"/>
    </source>
</evidence>
<comment type="function">
    <text evidence="7">Endonuclease that is involved in the suppression of homologous recombination and thus may have a key role in the control of bacterial genetic diversity.</text>
</comment>
<protein>
    <recommendedName>
        <fullName evidence="7">Endonuclease MutS2</fullName>
        <ecNumber evidence="7">3.1.-.-</ecNumber>
    </recommendedName>
    <alternativeName>
        <fullName evidence="7">Ribosome-associated protein quality control-upstream factor</fullName>
        <shortName evidence="7">RQC-upstream factor</shortName>
        <shortName evidence="7">RqcU</shortName>
        <ecNumber evidence="7">3.6.4.-</ecNumber>
    </alternativeName>
</protein>
<feature type="binding site" evidence="7">
    <location>
        <begin position="333"/>
        <end position="340"/>
    </location>
    <ligand>
        <name>ATP</name>
        <dbReference type="ChEBI" id="CHEBI:30616"/>
    </ligand>
</feature>
<evidence type="ECO:0000256" key="3">
    <source>
        <dbReference type="ARBA" id="ARBA00022801"/>
    </source>
</evidence>
<dbReference type="SMART" id="SM00534">
    <property type="entry name" value="MUTSac"/>
    <property type="match status" value="1"/>
</dbReference>
<keyword evidence="7" id="KW-0255">Endonuclease</keyword>
<keyword evidence="2 7" id="KW-0547">Nucleotide-binding</keyword>
<proteinExistence type="inferred from homology"/>
<keyword evidence="7" id="KW-0540">Nuclease</keyword>
<dbReference type="Pfam" id="PF20297">
    <property type="entry name" value="MSSS"/>
    <property type="match status" value="1"/>
</dbReference>
<dbReference type="PIRSF" id="PIRSF005814">
    <property type="entry name" value="MutS_YshD"/>
    <property type="match status" value="1"/>
</dbReference>
<sequence>MNHKSIEELGFYQVVNQMQAHSRSEEGRDCLLELSFLTEQALLSKRQEEIAGLITLLGSSLGGSLLSFPSIKASLALLGDPVKALEGPDLVGIAHYIASSEILQSFCNQALDDGSSFEPLKELMGRSFDENLRRIGRHILDVLDESGQVKESHPALRQLRKEVEAHKNERSRFCSQFIHTNREVVQTDQEALRDGRLVIPVRSDRRSNVQGFITSSSATGNTVFMEPYPLVEMNNSVVMAQNQILIEIAKILKQLNDEVRSWRKELSDLAFRVGQTDARLAIAEWAREKQCSRTDLEITHCTLIKARHPLLGKKVVPITMQLDSDIRAVVISGPNAGGKTVTIKTVGLFALLNQFCGYIPAQEGSALPVFDDIYTDIGDEQSIEAELSTFSGHMKQIAYVLSNMTGRSLVILDELGSGTDPVEGSAIARATLEYCLQKAALTLVTSHHGVLKQFAYAKKEVINASMEFNDNSHLPTFRIIQGLPGESHALDTARLMKLPRDVLAKAEQYLGSEAVQIGTIIKDLEAKRRDLERQETAMHKRYLALQSEVKALQLKELRIKQREAQLKREQSTELARFMQTKRKELENLVAELRTGEVTKDKTKQVKTYLEGLSEKLAQQEEQLQQFEDEIEFLKPEEAQRLEVGMDVLCGSAKREGKILEKKGRNSFVVAIGTMRMTLPSSQLSLPKRVDQKVSVLFQSSAPEPKLVLDVRGLILEEALHLLDQQIESALVHGMSTFSIIHGYGDGILSKGIGSYLKKHRSVQDYRFALPEDGGMGKTYVML</sequence>
<keyword evidence="1 7" id="KW-0699">rRNA-binding</keyword>
<evidence type="ECO:0000256" key="8">
    <source>
        <dbReference type="SAM" id="Coils"/>
    </source>
</evidence>
<dbReference type="InterPro" id="IPR000432">
    <property type="entry name" value="DNA_mismatch_repair_MutS_C"/>
</dbReference>
<keyword evidence="3 7" id="KW-0378">Hydrolase</keyword>
<feature type="coiled-coil region" evidence="8">
    <location>
        <begin position="514"/>
        <end position="636"/>
    </location>
</feature>
<dbReference type="InterPro" id="IPR002625">
    <property type="entry name" value="Smr_dom"/>
</dbReference>
<evidence type="ECO:0000256" key="4">
    <source>
        <dbReference type="ARBA" id="ARBA00022840"/>
    </source>
</evidence>
<dbReference type="EC" id="3.6.4.-" evidence="7"/>
<keyword evidence="4 7" id="KW-0067">ATP-binding</keyword>
<gene>
    <name evidence="7" type="primary">mutS2</name>
    <name evidence="7" type="synonym">rqcU</name>
    <name evidence="10" type="ORF">MUG09_08090</name>
</gene>
<accession>A0ABY4DEN8</accession>
<dbReference type="PANTHER" id="PTHR48466">
    <property type="entry name" value="OS10G0509000 PROTEIN-RELATED"/>
    <property type="match status" value="1"/>
</dbReference>
<dbReference type="SUPFAM" id="SSF52540">
    <property type="entry name" value="P-loop containing nucleoside triphosphate hydrolases"/>
    <property type="match status" value="1"/>
</dbReference>
<dbReference type="PANTHER" id="PTHR48466:SF2">
    <property type="entry name" value="OS10G0509000 PROTEIN"/>
    <property type="match status" value="1"/>
</dbReference>
<evidence type="ECO:0000313" key="10">
    <source>
        <dbReference type="EMBL" id="UOM52714.1"/>
    </source>
</evidence>
<dbReference type="EC" id="3.1.-.-" evidence="7"/>
<dbReference type="InterPro" id="IPR045076">
    <property type="entry name" value="MutS"/>
</dbReference>
<dbReference type="SUPFAM" id="SSF48334">
    <property type="entry name" value="DNA repair protein MutS, domain III"/>
    <property type="match status" value="1"/>
</dbReference>
<organism evidence="10 11">
    <name type="scientific">Sphaerochaeta associata</name>
    <dbReference type="NCBI Taxonomy" id="1129264"/>
    <lineage>
        <taxon>Bacteria</taxon>
        <taxon>Pseudomonadati</taxon>
        <taxon>Spirochaetota</taxon>
        <taxon>Spirochaetia</taxon>
        <taxon>Spirochaetales</taxon>
        <taxon>Sphaerochaetaceae</taxon>
        <taxon>Sphaerochaeta</taxon>
    </lineage>
</organism>
<feature type="coiled-coil region" evidence="8">
    <location>
        <begin position="245"/>
        <end position="272"/>
    </location>
</feature>
<dbReference type="InterPro" id="IPR046893">
    <property type="entry name" value="MSSS"/>
</dbReference>
<evidence type="ECO:0000256" key="5">
    <source>
        <dbReference type="ARBA" id="ARBA00022884"/>
    </source>
</evidence>
<dbReference type="PROSITE" id="PS00486">
    <property type="entry name" value="DNA_MISMATCH_REPAIR_2"/>
    <property type="match status" value="1"/>
</dbReference>
<dbReference type="NCBIfam" id="TIGR01069">
    <property type="entry name" value="mutS2"/>
    <property type="match status" value="1"/>
</dbReference>
<keyword evidence="5 7" id="KW-0694">RNA-binding</keyword>
<dbReference type="InterPro" id="IPR036187">
    <property type="entry name" value="DNA_mismatch_repair_MutS_sf"/>
</dbReference>
<evidence type="ECO:0000256" key="6">
    <source>
        <dbReference type="ARBA" id="ARBA00023125"/>
    </source>
</evidence>
<dbReference type="SUPFAM" id="SSF160443">
    <property type="entry name" value="SMR domain-like"/>
    <property type="match status" value="1"/>
</dbReference>